<evidence type="ECO:0000256" key="1">
    <source>
        <dbReference type="SAM" id="MobiDB-lite"/>
    </source>
</evidence>
<feature type="region of interest" description="Disordered" evidence="1">
    <location>
        <begin position="189"/>
        <end position="233"/>
    </location>
</feature>
<dbReference type="NCBIfam" id="NF037980">
    <property type="entry name" value="T2SS_GspK"/>
    <property type="match status" value="1"/>
</dbReference>
<gene>
    <name evidence="4" type="primary">gspK</name>
    <name evidence="4" type="ORF">WKW79_07850</name>
</gene>
<evidence type="ECO:0000313" key="5">
    <source>
        <dbReference type="Proteomes" id="UP001367030"/>
    </source>
</evidence>
<evidence type="ECO:0000259" key="3">
    <source>
        <dbReference type="Pfam" id="PF21687"/>
    </source>
</evidence>
<keyword evidence="5" id="KW-1185">Reference proteome</keyword>
<dbReference type="PANTHER" id="PTHR38831">
    <property type="entry name" value="TYPE II SECRETION SYSTEM PROTEIN K"/>
    <property type="match status" value="1"/>
</dbReference>
<accession>A0ABU8X3U1</accession>
<dbReference type="Pfam" id="PF21687">
    <property type="entry name" value="T2SSK_1st"/>
    <property type="match status" value="1"/>
</dbReference>
<feature type="domain" description="T2SS protein K second SAM-like" evidence="2">
    <location>
        <begin position="271"/>
        <end position="311"/>
    </location>
</feature>
<evidence type="ECO:0000313" key="4">
    <source>
        <dbReference type="EMBL" id="MEJ8854477.1"/>
    </source>
</evidence>
<dbReference type="InterPro" id="IPR049031">
    <property type="entry name" value="T2SSK_SAM-like_1st"/>
</dbReference>
<dbReference type="InterPro" id="IPR049179">
    <property type="entry name" value="T2SSK_SAM-like_2nd"/>
</dbReference>
<dbReference type="InterPro" id="IPR005628">
    <property type="entry name" value="GspK"/>
</dbReference>
<sequence length="378" mass="40223">MTPRNPFPRFNKRSARPKARQAGAALLAAMLTVTLVATLAAAALWQQWRAVEVEEAERARMQSAWILIGGLDWSRLILREDGRTGGPDTLTEVWAFPLEEARLSSFLSAQKNVSSADLEGLPDALLSGRIVDAQSKLNVRNLVGANNKPDPAALASFKKLFALLGLPVGEVDLLASGVQRATAGITTVTTTTPAPTTAGAATDTSTTPATTTTTTTTTVTTSTSAGDDGQAPSVPLMPVRTSQLVWLGLSPQTVAALEPYVTVLPAANTRLNINTASAEAIYASVPEMDMATAKQVVARRTLKSFTAVKEADSVLRDQADAFTDQRHSVGTSYFEVEGKLRLDNTFVEEHSLLNRNGINVTVLWRERGAGATLTAAPR</sequence>
<reference evidence="4 5" key="1">
    <citation type="submission" date="2024-03" db="EMBL/GenBank/DDBJ databases">
        <title>Novel species of the genus Variovorax.</title>
        <authorList>
            <person name="Liu Q."/>
            <person name="Xin Y.-H."/>
        </authorList>
    </citation>
    <scope>NUCLEOTIDE SEQUENCE [LARGE SCALE GENOMIC DNA]</scope>
    <source>
        <strain evidence="4 5">KACC 18901</strain>
    </source>
</reference>
<name>A0ABU8X3U1_9BURK</name>
<proteinExistence type="predicted"/>
<feature type="compositionally biased region" description="Low complexity" evidence="1">
    <location>
        <begin position="189"/>
        <end position="228"/>
    </location>
</feature>
<dbReference type="EMBL" id="JBBKZS010000002">
    <property type="protein sequence ID" value="MEJ8854477.1"/>
    <property type="molecule type" value="Genomic_DNA"/>
</dbReference>
<evidence type="ECO:0000259" key="2">
    <source>
        <dbReference type="Pfam" id="PF03934"/>
    </source>
</evidence>
<comment type="caution">
    <text evidence="4">The sequence shown here is derived from an EMBL/GenBank/DDBJ whole genome shotgun (WGS) entry which is preliminary data.</text>
</comment>
<dbReference type="PIRSF" id="PIRSF002786">
    <property type="entry name" value="XcpX"/>
    <property type="match status" value="1"/>
</dbReference>
<dbReference type="Proteomes" id="UP001367030">
    <property type="component" value="Unassembled WGS sequence"/>
</dbReference>
<organism evidence="4 5">
    <name type="scientific">Variovorax robiniae</name>
    <dbReference type="NCBI Taxonomy" id="1836199"/>
    <lineage>
        <taxon>Bacteria</taxon>
        <taxon>Pseudomonadati</taxon>
        <taxon>Pseudomonadota</taxon>
        <taxon>Betaproteobacteria</taxon>
        <taxon>Burkholderiales</taxon>
        <taxon>Comamonadaceae</taxon>
        <taxon>Variovorax</taxon>
    </lineage>
</organism>
<protein>
    <submittedName>
        <fullName evidence="4">Type II secretion system minor pseudopilin GspK</fullName>
    </submittedName>
</protein>
<feature type="domain" description="T2SS protein K first SAM-like" evidence="3">
    <location>
        <begin position="135"/>
        <end position="266"/>
    </location>
</feature>
<dbReference type="Pfam" id="PF03934">
    <property type="entry name" value="T2SSK"/>
    <property type="match status" value="1"/>
</dbReference>
<dbReference type="RefSeq" id="WP_340334534.1">
    <property type="nucleotide sequence ID" value="NZ_JBBKZS010000002.1"/>
</dbReference>
<dbReference type="PANTHER" id="PTHR38831:SF1">
    <property type="entry name" value="TYPE II SECRETION SYSTEM PROTEIN K-RELATED"/>
    <property type="match status" value="1"/>
</dbReference>